<keyword evidence="3" id="KW-0479">Metal-binding</keyword>
<keyword evidence="7" id="KW-0862">Zinc</keyword>
<dbReference type="PROSITE" id="PS51873">
    <property type="entry name" value="TRIAD"/>
    <property type="match status" value="1"/>
</dbReference>
<evidence type="ECO:0000256" key="4">
    <source>
        <dbReference type="ARBA" id="ARBA00022737"/>
    </source>
</evidence>
<keyword evidence="2" id="KW-0808">Transferase</keyword>
<organism evidence="9 10">
    <name type="scientific">Microbotryum silenes-dioicae</name>
    <dbReference type="NCBI Taxonomy" id="796604"/>
    <lineage>
        <taxon>Eukaryota</taxon>
        <taxon>Fungi</taxon>
        <taxon>Dikarya</taxon>
        <taxon>Basidiomycota</taxon>
        <taxon>Pucciniomycotina</taxon>
        <taxon>Microbotryomycetes</taxon>
        <taxon>Microbotryales</taxon>
        <taxon>Microbotryaceae</taxon>
        <taxon>Microbotryum</taxon>
    </lineage>
</organism>
<dbReference type="Proteomes" id="UP000249464">
    <property type="component" value="Unassembled WGS sequence"/>
</dbReference>
<evidence type="ECO:0000256" key="3">
    <source>
        <dbReference type="ARBA" id="ARBA00022723"/>
    </source>
</evidence>
<feature type="domain" description="RING-type" evidence="8">
    <location>
        <begin position="245"/>
        <end position="463"/>
    </location>
</feature>
<dbReference type="GO" id="GO:0008270">
    <property type="term" value="F:zinc ion binding"/>
    <property type="evidence" value="ECO:0007669"/>
    <property type="project" value="UniProtKB-KW"/>
</dbReference>
<dbReference type="STRING" id="796604.A0A2X0MQ06"/>
<dbReference type="InterPro" id="IPR047545">
    <property type="entry name" value="BRcat_RBR_RNF216"/>
</dbReference>
<protein>
    <submittedName>
        <fullName evidence="9">BQ5605_C047g12337 protein</fullName>
    </submittedName>
</protein>
<dbReference type="InterPro" id="IPR051628">
    <property type="entry name" value="LUBAC_E3_Ligases"/>
</dbReference>
<dbReference type="SUPFAM" id="SSF57850">
    <property type="entry name" value="RING/U-box"/>
    <property type="match status" value="2"/>
</dbReference>
<evidence type="ECO:0000313" key="10">
    <source>
        <dbReference type="Proteomes" id="UP000249464"/>
    </source>
</evidence>
<keyword evidence="4" id="KW-0677">Repeat</keyword>
<dbReference type="AlphaFoldDB" id="A0A2X0MQ06"/>
<dbReference type="EMBL" id="FQNC01000113">
    <property type="protein sequence ID" value="SGZ31220.1"/>
    <property type="molecule type" value="Genomic_DNA"/>
</dbReference>
<dbReference type="PANTHER" id="PTHR22770">
    <property type="entry name" value="UBIQUITIN CONJUGATING ENZYME 7 INTERACTING PROTEIN-RELATED"/>
    <property type="match status" value="1"/>
</dbReference>
<dbReference type="SMART" id="SM00647">
    <property type="entry name" value="IBR"/>
    <property type="match status" value="2"/>
</dbReference>
<dbReference type="CDD" id="cd20339">
    <property type="entry name" value="BRcat_RBR_RNF216"/>
    <property type="match status" value="1"/>
</dbReference>
<dbReference type="PANTHER" id="PTHR22770:SF47">
    <property type="entry name" value="E3 UBIQUITIN-PROTEIN LIGASE RNF216"/>
    <property type="match status" value="1"/>
</dbReference>
<dbReference type="InterPro" id="IPR002867">
    <property type="entry name" value="IBR_dom"/>
</dbReference>
<gene>
    <name evidence="9" type="primary">BQ5605_C047g12337</name>
    <name evidence="9" type="ORF">BQ5605_C047G12337</name>
</gene>
<dbReference type="InterPro" id="IPR013083">
    <property type="entry name" value="Znf_RING/FYVE/PHD"/>
</dbReference>
<evidence type="ECO:0000256" key="6">
    <source>
        <dbReference type="ARBA" id="ARBA00022786"/>
    </source>
</evidence>
<reference evidence="9 10" key="1">
    <citation type="submission" date="2016-11" db="EMBL/GenBank/DDBJ databases">
        <authorList>
            <person name="Jaros S."/>
            <person name="Januszkiewicz K."/>
            <person name="Wedrychowicz H."/>
        </authorList>
    </citation>
    <scope>NUCLEOTIDE SEQUENCE [LARGE SCALE GENOMIC DNA]</scope>
</reference>
<evidence type="ECO:0000256" key="5">
    <source>
        <dbReference type="ARBA" id="ARBA00022771"/>
    </source>
</evidence>
<evidence type="ECO:0000256" key="7">
    <source>
        <dbReference type="ARBA" id="ARBA00022833"/>
    </source>
</evidence>
<keyword evidence="5" id="KW-0863">Zinc-finger</keyword>
<comment type="pathway">
    <text evidence="1">Protein modification; protein ubiquitination.</text>
</comment>
<dbReference type="Gene3D" id="3.30.40.10">
    <property type="entry name" value="Zinc/RING finger domain, C3HC4 (zinc finger)"/>
    <property type="match status" value="1"/>
</dbReference>
<evidence type="ECO:0000256" key="1">
    <source>
        <dbReference type="ARBA" id="ARBA00004906"/>
    </source>
</evidence>
<dbReference type="Pfam" id="PF01485">
    <property type="entry name" value="IBR"/>
    <property type="match status" value="1"/>
</dbReference>
<accession>A0A2X0MQ06</accession>
<keyword evidence="10" id="KW-1185">Reference proteome</keyword>
<dbReference type="InterPro" id="IPR044066">
    <property type="entry name" value="TRIAD_supradom"/>
</dbReference>
<dbReference type="GO" id="GO:0016740">
    <property type="term" value="F:transferase activity"/>
    <property type="evidence" value="ECO:0007669"/>
    <property type="project" value="UniProtKB-KW"/>
</dbReference>
<name>A0A2X0MQ06_9BASI</name>
<evidence type="ECO:0000259" key="8">
    <source>
        <dbReference type="PROSITE" id="PS51873"/>
    </source>
</evidence>
<evidence type="ECO:0000313" key="9">
    <source>
        <dbReference type="EMBL" id="SGZ31220.1"/>
    </source>
</evidence>
<proteinExistence type="predicted"/>
<sequence length="544" mass="59651">MDDLDFPAGMMVHPEASEEAQIVFLELEAGQAALCRRCWDKTALSQLVHCSNACHFCRTCVRQHARLGYSASKYWLGCICAEGKCQGRLSQGDLGKFLPRYQALDEQMMLVHVAQMKDVIAAEIKGLEWCPLCPFATVVEYGLQGSLVCSMGCGTWEQGQSRAPIFIAEEIVPEPSNPSPVIAQPPECAFVVPDIEEGSSKVQGSSSVPSISSSVTTSTSTLTASASTSASTTASSEPPPPYVPKTLECACCFDDDPLLETTQCSKGCVFCLDCACKYAETRIEESQHTLPCMSTTACKGLFADKEAILFLSRTSFARLEQLRQDYEIEQAQIPGLEKCPFCPYAVVLDPHHGRIFQCLMPDCAISSCRRCMRENHSPMTCKEAAEDKPAQAIHKVAEAMSDALIRRCPNPKCGKTFIKEDGCNVGATFHIVCTACRTESCFVCGVQVGFSASYDQCPTLERQAQPTELLVLTERALQGYAHWQLPSASCPLFDDGDMADRVSGNIESAWRSSTSLVLQENPEVDERDLESLRLVSKWNPLRRL</sequence>
<keyword evidence="6" id="KW-0833">Ubl conjugation pathway</keyword>
<evidence type="ECO:0000256" key="2">
    <source>
        <dbReference type="ARBA" id="ARBA00022679"/>
    </source>
</evidence>